<protein>
    <submittedName>
        <fullName evidence="2">SDR family oxidoreductase</fullName>
    </submittedName>
</protein>
<dbReference type="SUPFAM" id="SSF51735">
    <property type="entry name" value="NAD(P)-binding Rossmann-fold domains"/>
    <property type="match status" value="1"/>
</dbReference>
<dbReference type="PANTHER" id="PTHR48079:SF6">
    <property type="entry name" value="NAD(P)-BINDING DOMAIN-CONTAINING PROTEIN-RELATED"/>
    <property type="match status" value="1"/>
</dbReference>
<dbReference type="InterPro" id="IPR036291">
    <property type="entry name" value="NAD(P)-bd_dom_sf"/>
</dbReference>
<evidence type="ECO:0000313" key="3">
    <source>
        <dbReference type="Proteomes" id="UP000711178"/>
    </source>
</evidence>
<dbReference type="Pfam" id="PF01370">
    <property type="entry name" value="Epimerase"/>
    <property type="match status" value="1"/>
</dbReference>
<dbReference type="RefSeq" id="WP_047238276.1">
    <property type="nucleotide sequence ID" value="NZ_CP142381.1"/>
</dbReference>
<keyword evidence="3" id="KW-1185">Reference proteome</keyword>
<dbReference type="GeneID" id="89687613"/>
<dbReference type="Gene3D" id="3.40.50.720">
    <property type="entry name" value="NAD(P)-binding Rossmann-like Domain"/>
    <property type="match status" value="1"/>
</dbReference>
<evidence type="ECO:0000313" key="2">
    <source>
        <dbReference type="EMBL" id="MBW8288936.1"/>
    </source>
</evidence>
<dbReference type="PANTHER" id="PTHR48079">
    <property type="entry name" value="PROTEIN YEEZ"/>
    <property type="match status" value="1"/>
</dbReference>
<dbReference type="Proteomes" id="UP000711178">
    <property type="component" value="Unassembled WGS sequence"/>
</dbReference>
<dbReference type="InterPro" id="IPR001509">
    <property type="entry name" value="Epimerase_deHydtase"/>
</dbReference>
<proteinExistence type="predicted"/>
<dbReference type="CDD" id="cd05232">
    <property type="entry name" value="UDP_G4E_4_SDR_e"/>
    <property type="match status" value="1"/>
</dbReference>
<name>A0ABS7FFT6_9NEIS</name>
<accession>A0ABS7FFT6</accession>
<sequence>MKALITGADGFVGRHLVQNLLHINNEVIPTSRNGNNGCIATGDLSEDYNWYQILADCDVVIHLAARVHQMHDTAPDPLSEFRRVNTSGTLHLAKQAISAGVKRFVFISTIKVNGEESAIPYSENSPPQPSDPYALSKWEAEQGLLQLAKDSTMEIVIIRPPLVYGPGVKGNFSSLIQIVKYGIPLPFKSIKNLRSLIGLSNLVDFIILCADRNRSPKAAGQVFLISDGSDISTPELIKKVSAACQLKPRLICFPPCLLRLVAVFMGRKSAADRLLGSLQVDITKARSMLGWQPIATMDQQLHQITNQIKK</sequence>
<dbReference type="InterPro" id="IPR051783">
    <property type="entry name" value="NAD(P)-dependent_oxidoreduct"/>
</dbReference>
<comment type="caution">
    <text evidence="2">The sequence shown here is derived from an EMBL/GenBank/DDBJ whole genome shotgun (WGS) entry which is preliminary data.</text>
</comment>
<feature type="domain" description="NAD-dependent epimerase/dehydratase" evidence="1">
    <location>
        <begin position="3"/>
        <end position="215"/>
    </location>
</feature>
<dbReference type="EMBL" id="JAHDTB010000013">
    <property type="protein sequence ID" value="MBW8288936.1"/>
    <property type="molecule type" value="Genomic_DNA"/>
</dbReference>
<organism evidence="2 3">
    <name type="scientific">Chromobacterium subtsugae</name>
    <dbReference type="NCBI Taxonomy" id="251747"/>
    <lineage>
        <taxon>Bacteria</taxon>
        <taxon>Pseudomonadati</taxon>
        <taxon>Pseudomonadota</taxon>
        <taxon>Betaproteobacteria</taxon>
        <taxon>Neisseriales</taxon>
        <taxon>Chromobacteriaceae</taxon>
        <taxon>Chromobacterium</taxon>
    </lineage>
</organism>
<evidence type="ECO:0000259" key="1">
    <source>
        <dbReference type="Pfam" id="PF01370"/>
    </source>
</evidence>
<reference evidence="2 3" key="1">
    <citation type="submission" date="2021-05" db="EMBL/GenBank/DDBJ databases">
        <title>Draft Whole Genome Sequencing Of Biosensor Chromobacterium violaceum Strain CV026 Reveals A Regulatory RNA In Chromobacterium violaceum Phenotype Regulatory Network.</title>
        <authorList>
            <person name="Hong K.W."/>
            <person name="Chan K.G."/>
            <person name="Chang C.-Y."/>
        </authorList>
    </citation>
    <scope>NUCLEOTIDE SEQUENCE [LARGE SCALE GENOMIC DNA]</scope>
    <source>
        <strain evidence="2 3">ATCC 31532</strain>
    </source>
</reference>
<gene>
    <name evidence="2" type="ORF">KIF53_14975</name>
</gene>